<proteinExistence type="predicted"/>
<dbReference type="PANTHER" id="PTHR33525:SF6">
    <property type="entry name" value="HDOD DOMAIN-CONTAINING PROTEIN"/>
    <property type="match status" value="1"/>
</dbReference>
<evidence type="ECO:0000259" key="1">
    <source>
        <dbReference type="PROSITE" id="PS51833"/>
    </source>
</evidence>
<dbReference type="Proteomes" id="UP000238196">
    <property type="component" value="Unassembled WGS sequence"/>
</dbReference>
<dbReference type="AlphaFoldDB" id="A0A2S5KU80"/>
<dbReference type="Gene3D" id="1.10.3210.10">
    <property type="entry name" value="Hypothetical protein af1432"/>
    <property type="match status" value="1"/>
</dbReference>
<name>A0A2S5KU80_9PROT</name>
<evidence type="ECO:0000313" key="3">
    <source>
        <dbReference type="Proteomes" id="UP000238196"/>
    </source>
</evidence>
<sequence length="273" mass="30211">MSVESLFNNVYNLPSIPKVVQELTESFGSDKANADEIANKIAKDQAFAAKVLRLANSARYGVGRKIASISNAVVLLGISQLRTLVTASGMTSAFVDVPGLDKRQFWKDTFNVASLCKMLGKHAKVDREVAFTCGMMHSIGELLIHMGEPDKASKIDTLVAHGGNRVELQENMLGYHYADVGVELARRWKFPEEIQEAIRGQIKPMEGGFSAYAALIYIATYINECDKKGQSEEEQMAHFPMDLAKKLNLDLSKVFDDWTTLKSEEDDIDALLS</sequence>
<dbReference type="OrthoDB" id="9791419at2"/>
<accession>A0A2S5KU80</accession>
<gene>
    <name evidence="2" type="ORF">C4K68_06075</name>
</gene>
<dbReference type="SUPFAM" id="SSF109604">
    <property type="entry name" value="HD-domain/PDEase-like"/>
    <property type="match status" value="1"/>
</dbReference>
<feature type="domain" description="HDOD" evidence="1">
    <location>
        <begin position="13"/>
        <end position="204"/>
    </location>
</feature>
<dbReference type="Pfam" id="PF08668">
    <property type="entry name" value="HDOD"/>
    <property type="match status" value="1"/>
</dbReference>
<organism evidence="2 3">
    <name type="scientific">Proteobacteria bacterium 228</name>
    <dbReference type="NCBI Taxonomy" id="2083153"/>
    <lineage>
        <taxon>Bacteria</taxon>
        <taxon>Pseudomonadati</taxon>
        <taxon>Pseudomonadota</taxon>
    </lineage>
</organism>
<dbReference type="EMBL" id="PRLP01000017">
    <property type="protein sequence ID" value="PPC78202.1"/>
    <property type="molecule type" value="Genomic_DNA"/>
</dbReference>
<protein>
    <submittedName>
        <fullName evidence="2">Signal transduction protein</fullName>
    </submittedName>
</protein>
<dbReference type="InterPro" id="IPR013976">
    <property type="entry name" value="HDOD"/>
</dbReference>
<comment type="caution">
    <text evidence="2">The sequence shown here is derived from an EMBL/GenBank/DDBJ whole genome shotgun (WGS) entry which is preliminary data.</text>
</comment>
<dbReference type="PANTHER" id="PTHR33525">
    <property type="match status" value="1"/>
</dbReference>
<evidence type="ECO:0000313" key="2">
    <source>
        <dbReference type="EMBL" id="PPC78202.1"/>
    </source>
</evidence>
<dbReference type="InterPro" id="IPR052340">
    <property type="entry name" value="RNase_Y/CdgJ"/>
</dbReference>
<reference evidence="2 3" key="1">
    <citation type="submission" date="2018-02" db="EMBL/GenBank/DDBJ databases">
        <title>novel marine gammaproteobacteria from coastal saline agro ecosystem.</title>
        <authorList>
            <person name="Krishnan R."/>
            <person name="Ramesh Kumar N."/>
        </authorList>
    </citation>
    <scope>NUCLEOTIDE SEQUENCE [LARGE SCALE GENOMIC DNA]</scope>
    <source>
        <strain evidence="2 3">228</strain>
    </source>
</reference>
<dbReference type="PROSITE" id="PS51833">
    <property type="entry name" value="HDOD"/>
    <property type="match status" value="1"/>
</dbReference>